<protein>
    <recommendedName>
        <fullName evidence="1">Reverse transcriptase Ty1/copia-type domain-containing protein</fullName>
    </recommendedName>
</protein>
<keyword evidence="3" id="KW-1185">Reference proteome</keyword>
<dbReference type="AlphaFoldDB" id="A0A9P1ENL4"/>
<feature type="domain" description="Reverse transcriptase Ty1/copia-type" evidence="1">
    <location>
        <begin position="66"/>
        <end position="309"/>
    </location>
</feature>
<evidence type="ECO:0000313" key="2">
    <source>
        <dbReference type="EMBL" id="CAH9120161.1"/>
    </source>
</evidence>
<gene>
    <name evidence="2" type="ORF">CEURO_LOCUS22624</name>
</gene>
<comment type="caution">
    <text evidence="2">The sequence shown here is derived from an EMBL/GenBank/DDBJ whole genome shotgun (WGS) entry which is preliminary data.</text>
</comment>
<dbReference type="Pfam" id="PF07727">
    <property type="entry name" value="RVT_2"/>
    <property type="match status" value="1"/>
</dbReference>
<organism evidence="2 3">
    <name type="scientific">Cuscuta europaea</name>
    <name type="common">European dodder</name>
    <dbReference type="NCBI Taxonomy" id="41803"/>
    <lineage>
        <taxon>Eukaryota</taxon>
        <taxon>Viridiplantae</taxon>
        <taxon>Streptophyta</taxon>
        <taxon>Embryophyta</taxon>
        <taxon>Tracheophyta</taxon>
        <taxon>Spermatophyta</taxon>
        <taxon>Magnoliopsida</taxon>
        <taxon>eudicotyledons</taxon>
        <taxon>Gunneridae</taxon>
        <taxon>Pentapetalae</taxon>
        <taxon>asterids</taxon>
        <taxon>lamiids</taxon>
        <taxon>Solanales</taxon>
        <taxon>Convolvulaceae</taxon>
        <taxon>Cuscuteae</taxon>
        <taxon>Cuscuta</taxon>
        <taxon>Cuscuta subgen. Cuscuta</taxon>
    </lineage>
</organism>
<dbReference type="InterPro" id="IPR013103">
    <property type="entry name" value="RVT_2"/>
</dbReference>
<dbReference type="CDD" id="cd09272">
    <property type="entry name" value="RNase_HI_RT_Ty1"/>
    <property type="match status" value="1"/>
</dbReference>
<proteinExistence type="predicted"/>
<evidence type="ECO:0000259" key="1">
    <source>
        <dbReference type="Pfam" id="PF07727"/>
    </source>
</evidence>
<dbReference type="SUPFAM" id="SSF56672">
    <property type="entry name" value="DNA/RNA polymerases"/>
    <property type="match status" value="1"/>
</dbReference>
<accession>A0A9P1ENL4</accession>
<reference evidence="2" key="1">
    <citation type="submission" date="2022-07" db="EMBL/GenBank/DDBJ databases">
        <authorList>
            <person name="Macas J."/>
            <person name="Novak P."/>
            <person name="Neumann P."/>
        </authorList>
    </citation>
    <scope>NUCLEOTIDE SEQUENCE</scope>
</reference>
<dbReference type="PANTHER" id="PTHR11439">
    <property type="entry name" value="GAG-POL-RELATED RETROTRANSPOSON"/>
    <property type="match status" value="1"/>
</dbReference>
<dbReference type="Proteomes" id="UP001152484">
    <property type="component" value="Unassembled WGS sequence"/>
</dbReference>
<name>A0A9P1ENL4_CUSEU</name>
<sequence>MQWNRKDIDINEIFVYAVATNFMNENNDNEPTSIEECRKRHDWPKWNEAIQAELKSLEKRDVFGPIVPTPKGVKPVGFKWVFVRKRNEKNEIVRYKSRLVAQGFSQLPGIDYEETYSPVVDATTLRFLIGMSVFERLQKHLMDVVTAYLYGSLDTDIYMKVPGGFKMPEAYSSKSREMFSIKLQKSLYGLKQSGRMWYNRLSEYLLKEGYKNDPISPCVFIRRLNSGFAIIAVYVDDLNIIGTPDEIENTEKYLMKEFEMKDLGRTKFCLGLQIEHLKNGIFIHQSNYTEKVLKRFYMDKAHPLTSPMVIRSLNIHDDPFRPREDDEEILDPEVPYLSAIGALMYLANNTRPDIAFSVNLLARYSSCPTRRHWNGIKHIFRYLRGTVDLGLFYHKDEKAALIGYADAGYLSDPQTAKSQTGYVFTYGNTTISWRSMKQTLTATSSNHSELIALYETGRECVWLRSMIQHIQNECGMKSITCHPTVIYEDNTACIAQIKEGYIKGDRTKHISPKFFSTHDLEKEGTINIQQIRSSENPADLFTESLPPKKFMELVQKIGMRRLHNLY</sequence>
<dbReference type="PANTHER" id="PTHR11439:SF486">
    <property type="entry name" value="RLK (RECEPTOR-LIKE KINASE) PROTEIN, PUTATIVE-RELATED"/>
    <property type="match status" value="1"/>
</dbReference>
<dbReference type="EMBL" id="CAMAPE010000082">
    <property type="protein sequence ID" value="CAH9120161.1"/>
    <property type="molecule type" value="Genomic_DNA"/>
</dbReference>
<evidence type="ECO:0000313" key="3">
    <source>
        <dbReference type="Proteomes" id="UP001152484"/>
    </source>
</evidence>
<dbReference type="InterPro" id="IPR043502">
    <property type="entry name" value="DNA/RNA_pol_sf"/>
</dbReference>
<dbReference type="OrthoDB" id="1712839at2759"/>